<sequence length="720" mass="78640">MNSKQPSLSPSSESSENRLMQLFQSSATPTPQEEQWDLGWVGAVFRRRAKLIAAVMIGTVVAGGGLLFSIKSVTPAKYAGRFQLLVEPVNADQQQARSSAQAQGVENSLPPFDPSRSSLDYGTQIRILQSPRLMNGIVKELQTRYPDITYEKLLLNLELSRITSLTLDLKEQGTKIIDVSYQDSDPRKVQYVLDKISQAYLQYSLKDRQSTIRQGIKFIDSQLPQLQQQVNSLQGQIQDLRERNSIVDPELEAQQLSQQASNLGQQSSDSQTDLAEAQARTETLSQQLQSNNLTSVLGEAPYYQSLLNQYQEIAGEIATESGRLQPDNPAMQALLEKQQNLQSLMDIEAARVVSKAADSITVAEARDRAITQSEAEVNQEIQLIPAVARQYADLQRELELATESLNKFSSRQEALQIDAAQQEVPWELITPPQLIRDEDGNLEKVGAVNSAALLGLIAVLGILLGIGVGFLVEVSQDILQTPDETKRSTGLPLLGAVPLDKAKNAAFIESFYSIYKNIRLLPSFDPPARSLAISSPQPGDGKTTIAVNLAQAVAAMGKRVLLVDADLRHPQVHQLLNLPNTQGLSDIFSANVSLSNAIQPSAVRDNLMVLTAGQTVGDPLELLTSEKMRAMMEHFQTVFDLVIYDTPPLLGLADSGLIASQTDGLVLVARMGKSKRSALAQTLEELKISSTAVLGVVANAAKETANMPEGYYRARSLSQS</sequence>
<evidence type="ECO:0000313" key="13">
    <source>
        <dbReference type="Proteomes" id="UP000757435"/>
    </source>
</evidence>
<keyword evidence="6" id="KW-0067">ATP-binding</keyword>
<dbReference type="InterPro" id="IPR025669">
    <property type="entry name" value="AAA_dom"/>
</dbReference>
<feature type="transmembrane region" description="Helical" evidence="10">
    <location>
        <begin position="451"/>
        <end position="472"/>
    </location>
</feature>
<keyword evidence="10" id="KW-1133">Transmembrane helix</keyword>
<evidence type="ECO:0000256" key="10">
    <source>
        <dbReference type="SAM" id="Phobius"/>
    </source>
</evidence>
<evidence type="ECO:0000256" key="4">
    <source>
        <dbReference type="ARBA" id="ARBA00022741"/>
    </source>
</evidence>
<dbReference type="PANTHER" id="PTHR32309:SF13">
    <property type="entry name" value="FERRIC ENTEROBACTIN TRANSPORT PROTEIN FEPE"/>
    <property type="match status" value="1"/>
</dbReference>
<feature type="region of interest" description="Disordered" evidence="9">
    <location>
        <begin position="256"/>
        <end position="285"/>
    </location>
</feature>
<dbReference type="EC" id="2.7.10.2" evidence="2"/>
<gene>
    <name evidence="12" type="ORF">KME15_11250</name>
</gene>
<evidence type="ECO:0000256" key="9">
    <source>
        <dbReference type="SAM" id="MobiDB-lite"/>
    </source>
</evidence>
<dbReference type="InterPro" id="IPR050445">
    <property type="entry name" value="Bact_polysacc_biosynth/exp"/>
</dbReference>
<feature type="compositionally biased region" description="Polar residues" evidence="9">
    <location>
        <begin position="256"/>
        <end position="273"/>
    </location>
</feature>
<evidence type="ECO:0000256" key="7">
    <source>
        <dbReference type="ARBA" id="ARBA00023137"/>
    </source>
</evidence>
<dbReference type="NCBIfam" id="TIGR01007">
    <property type="entry name" value="eps_fam"/>
    <property type="match status" value="1"/>
</dbReference>
<dbReference type="GO" id="GO:0005524">
    <property type="term" value="F:ATP binding"/>
    <property type="evidence" value="ECO:0007669"/>
    <property type="project" value="UniProtKB-KW"/>
</dbReference>
<keyword evidence="4" id="KW-0547">Nucleotide-binding</keyword>
<proteinExistence type="inferred from homology"/>
<evidence type="ECO:0000256" key="2">
    <source>
        <dbReference type="ARBA" id="ARBA00011903"/>
    </source>
</evidence>
<dbReference type="PANTHER" id="PTHR32309">
    <property type="entry name" value="TYROSINE-PROTEIN KINASE"/>
    <property type="match status" value="1"/>
</dbReference>
<comment type="caution">
    <text evidence="12">The sequence shown here is derived from an EMBL/GenBank/DDBJ whole genome shotgun (WGS) entry which is preliminary data.</text>
</comment>
<accession>A0A951UP12</accession>
<keyword evidence="7" id="KW-0829">Tyrosine-protein kinase</keyword>
<evidence type="ECO:0000256" key="3">
    <source>
        <dbReference type="ARBA" id="ARBA00022679"/>
    </source>
</evidence>
<protein>
    <recommendedName>
        <fullName evidence="2">non-specific protein-tyrosine kinase</fullName>
        <ecNumber evidence="2">2.7.10.2</ecNumber>
    </recommendedName>
</protein>
<dbReference type="GO" id="GO:0005886">
    <property type="term" value="C:plasma membrane"/>
    <property type="evidence" value="ECO:0007669"/>
    <property type="project" value="TreeGrafter"/>
</dbReference>
<reference evidence="12" key="1">
    <citation type="submission" date="2021-05" db="EMBL/GenBank/DDBJ databases">
        <authorList>
            <person name="Pietrasiak N."/>
            <person name="Ward R."/>
            <person name="Stajich J.E."/>
            <person name="Kurbessoian T."/>
        </authorList>
    </citation>
    <scope>NUCLEOTIDE SEQUENCE</scope>
    <source>
        <strain evidence="12">UHER 2000/2452</strain>
    </source>
</reference>
<keyword evidence="3 12" id="KW-0808">Transferase</keyword>
<keyword evidence="10" id="KW-0812">Transmembrane</keyword>
<evidence type="ECO:0000259" key="11">
    <source>
        <dbReference type="Pfam" id="PF13614"/>
    </source>
</evidence>
<dbReference type="InterPro" id="IPR027417">
    <property type="entry name" value="P-loop_NTPase"/>
</dbReference>
<dbReference type="CDD" id="cd05387">
    <property type="entry name" value="BY-kinase"/>
    <property type="match status" value="1"/>
</dbReference>
<evidence type="ECO:0000313" key="12">
    <source>
        <dbReference type="EMBL" id="MBW4659243.1"/>
    </source>
</evidence>
<feature type="domain" description="AAA" evidence="11">
    <location>
        <begin position="530"/>
        <end position="661"/>
    </location>
</feature>
<organism evidence="12 13">
    <name type="scientific">Drouetiella hepatica Uher 2000/2452</name>
    <dbReference type="NCBI Taxonomy" id="904376"/>
    <lineage>
        <taxon>Bacteria</taxon>
        <taxon>Bacillati</taxon>
        <taxon>Cyanobacteriota</taxon>
        <taxon>Cyanophyceae</taxon>
        <taxon>Oculatellales</taxon>
        <taxon>Oculatellaceae</taxon>
        <taxon>Drouetiella</taxon>
    </lineage>
</organism>
<dbReference type="Proteomes" id="UP000757435">
    <property type="component" value="Unassembled WGS sequence"/>
</dbReference>
<keyword evidence="5" id="KW-0418">Kinase</keyword>
<dbReference type="EMBL" id="JAHHHD010000010">
    <property type="protein sequence ID" value="MBW4659243.1"/>
    <property type="molecule type" value="Genomic_DNA"/>
</dbReference>
<feature type="region of interest" description="Disordered" evidence="9">
    <location>
        <begin position="95"/>
        <end position="116"/>
    </location>
</feature>
<feature type="transmembrane region" description="Helical" evidence="10">
    <location>
        <begin position="51"/>
        <end position="70"/>
    </location>
</feature>
<name>A0A951UP12_9CYAN</name>
<dbReference type="GO" id="GO:0004715">
    <property type="term" value="F:non-membrane spanning protein tyrosine kinase activity"/>
    <property type="evidence" value="ECO:0007669"/>
    <property type="project" value="UniProtKB-EC"/>
</dbReference>
<reference evidence="12" key="2">
    <citation type="journal article" date="2022" name="Microbiol. Resour. Announc.">
        <title>Metagenome Sequencing to Explore Phylogenomics of Terrestrial Cyanobacteria.</title>
        <authorList>
            <person name="Ward R.D."/>
            <person name="Stajich J.E."/>
            <person name="Johansen J.R."/>
            <person name="Huntemann M."/>
            <person name="Clum A."/>
            <person name="Foster B."/>
            <person name="Foster B."/>
            <person name="Roux S."/>
            <person name="Palaniappan K."/>
            <person name="Varghese N."/>
            <person name="Mukherjee S."/>
            <person name="Reddy T.B.K."/>
            <person name="Daum C."/>
            <person name="Copeland A."/>
            <person name="Chen I.A."/>
            <person name="Ivanova N.N."/>
            <person name="Kyrpides N.C."/>
            <person name="Shapiro N."/>
            <person name="Eloe-Fadrosh E.A."/>
            <person name="Pietrasiak N."/>
        </authorList>
    </citation>
    <scope>NUCLEOTIDE SEQUENCE</scope>
    <source>
        <strain evidence="12">UHER 2000/2452</strain>
    </source>
</reference>
<comment type="similarity">
    <text evidence="1">Belongs to the CpsD/CapB family.</text>
</comment>
<dbReference type="AlphaFoldDB" id="A0A951UP12"/>
<dbReference type="InterPro" id="IPR005702">
    <property type="entry name" value="Wzc-like_C"/>
</dbReference>
<evidence type="ECO:0000256" key="8">
    <source>
        <dbReference type="ARBA" id="ARBA00051245"/>
    </source>
</evidence>
<evidence type="ECO:0000256" key="6">
    <source>
        <dbReference type="ARBA" id="ARBA00022840"/>
    </source>
</evidence>
<comment type="catalytic activity">
    <reaction evidence="8">
        <text>L-tyrosyl-[protein] + ATP = O-phospho-L-tyrosyl-[protein] + ADP + H(+)</text>
        <dbReference type="Rhea" id="RHEA:10596"/>
        <dbReference type="Rhea" id="RHEA-COMP:10136"/>
        <dbReference type="Rhea" id="RHEA-COMP:20101"/>
        <dbReference type="ChEBI" id="CHEBI:15378"/>
        <dbReference type="ChEBI" id="CHEBI:30616"/>
        <dbReference type="ChEBI" id="CHEBI:46858"/>
        <dbReference type="ChEBI" id="CHEBI:61978"/>
        <dbReference type="ChEBI" id="CHEBI:456216"/>
        <dbReference type="EC" id="2.7.10.2"/>
    </reaction>
</comment>
<dbReference type="SUPFAM" id="SSF52540">
    <property type="entry name" value="P-loop containing nucleoside triphosphate hydrolases"/>
    <property type="match status" value="1"/>
</dbReference>
<dbReference type="Gene3D" id="3.40.50.300">
    <property type="entry name" value="P-loop containing nucleotide triphosphate hydrolases"/>
    <property type="match status" value="1"/>
</dbReference>
<evidence type="ECO:0000256" key="5">
    <source>
        <dbReference type="ARBA" id="ARBA00022777"/>
    </source>
</evidence>
<evidence type="ECO:0000256" key="1">
    <source>
        <dbReference type="ARBA" id="ARBA00007316"/>
    </source>
</evidence>
<dbReference type="Pfam" id="PF13614">
    <property type="entry name" value="AAA_31"/>
    <property type="match status" value="1"/>
</dbReference>
<keyword evidence="10" id="KW-0472">Membrane</keyword>